<organism evidence="2 3">
    <name type="scientific">Dibothriocephalus latus</name>
    <name type="common">Fish tapeworm</name>
    <name type="synonym">Diphyllobothrium latum</name>
    <dbReference type="NCBI Taxonomy" id="60516"/>
    <lineage>
        <taxon>Eukaryota</taxon>
        <taxon>Metazoa</taxon>
        <taxon>Spiralia</taxon>
        <taxon>Lophotrochozoa</taxon>
        <taxon>Platyhelminthes</taxon>
        <taxon>Cestoda</taxon>
        <taxon>Eucestoda</taxon>
        <taxon>Diphyllobothriidea</taxon>
        <taxon>Diphyllobothriidae</taxon>
        <taxon>Dibothriocephalus</taxon>
    </lineage>
</organism>
<evidence type="ECO:0000313" key="3">
    <source>
        <dbReference type="Proteomes" id="UP000281553"/>
    </source>
</evidence>
<accession>A0A3P7N0P1</accession>
<dbReference type="EMBL" id="UYRU01083022">
    <property type="protein sequence ID" value="VDN32980.1"/>
    <property type="molecule type" value="Genomic_DNA"/>
</dbReference>
<protein>
    <submittedName>
        <fullName evidence="2">Uncharacterized protein</fullName>
    </submittedName>
</protein>
<reference evidence="2 3" key="1">
    <citation type="submission" date="2018-11" db="EMBL/GenBank/DDBJ databases">
        <authorList>
            <consortium name="Pathogen Informatics"/>
        </authorList>
    </citation>
    <scope>NUCLEOTIDE SEQUENCE [LARGE SCALE GENOMIC DNA]</scope>
</reference>
<dbReference type="AlphaFoldDB" id="A0A3P7N0P1"/>
<feature type="compositionally biased region" description="Basic and acidic residues" evidence="1">
    <location>
        <begin position="57"/>
        <end position="66"/>
    </location>
</feature>
<name>A0A3P7N0P1_DIBLA</name>
<feature type="region of interest" description="Disordered" evidence="1">
    <location>
        <begin position="1"/>
        <end position="101"/>
    </location>
</feature>
<evidence type="ECO:0000313" key="2">
    <source>
        <dbReference type="EMBL" id="VDN32980.1"/>
    </source>
</evidence>
<sequence length="137" mass="14429">MASNNNNCEEASDELDRTLTNLSAAETSDAAGAVDAVNNSSSAASRSASFSFPRSSTDVKDAEKCRQTPPPSVVGDTRSQHGLNCILKPSPPTSPSISTNVSPALPMNEARIFASVDDHWPVDIADYLLCLLYPTAS</sequence>
<evidence type="ECO:0000256" key="1">
    <source>
        <dbReference type="SAM" id="MobiDB-lite"/>
    </source>
</evidence>
<keyword evidence="3" id="KW-1185">Reference proteome</keyword>
<dbReference type="Proteomes" id="UP000281553">
    <property type="component" value="Unassembled WGS sequence"/>
</dbReference>
<gene>
    <name evidence="2" type="ORF">DILT_LOCUS16123</name>
</gene>
<feature type="compositionally biased region" description="Low complexity" evidence="1">
    <location>
        <begin position="28"/>
        <end position="56"/>
    </location>
</feature>
<proteinExistence type="predicted"/>